<gene>
    <name evidence="1" type="primary">fur</name>
    <name evidence="2" type="ORF">GCM10007924_04110</name>
</gene>
<comment type="subcellular location">
    <subcellularLocation>
        <location evidence="1">Cytoplasm</location>
    </subcellularLocation>
</comment>
<reference evidence="2" key="1">
    <citation type="journal article" date="2014" name="Int. J. Syst. Evol. Microbiol.">
        <title>Complete genome of a new Firmicutes species belonging to the dominant human colonic microbiota ('Ruminococcus bicirculans') reveals two chromosomes and a selective capacity to utilize plant glucans.</title>
        <authorList>
            <consortium name="NISC Comparative Sequencing Program"/>
            <person name="Wegmann U."/>
            <person name="Louis P."/>
            <person name="Goesmann A."/>
            <person name="Henrissat B."/>
            <person name="Duncan S.H."/>
            <person name="Flint H.J."/>
        </authorList>
    </citation>
    <scope>NUCLEOTIDE SEQUENCE</scope>
    <source>
        <strain evidence="2">NBRC 103408</strain>
    </source>
</reference>
<dbReference type="PANTHER" id="PTHR33202:SF7">
    <property type="entry name" value="FERRIC UPTAKE REGULATION PROTEIN"/>
    <property type="match status" value="1"/>
</dbReference>
<dbReference type="SUPFAM" id="SSF46785">
    <property type="entry name" value="Winged helix' DNA-binding domain"/>
    <property type="match status" value="1"/>
</dbReference>
<dbReference type="NCBIfam" id="NF045678">
    <property type="entry name" value="TransRegIrrA"/>
    <property type="match status" value="1"/>
</dbReference>
<dbReference type="Gene3D" id="1.10.10.10">
    <property type="entry name" value="Winged helix-like DNA-binding domain superfamily/Winged helix DNA-binding domain"/>
    <property type="match status" value="1"/>
</dbReference>
<evidence type="ECO:0000256" key="1">
    <source>
        <dbReference type="RuleBase" id="RU364037"/>
    </source>
</evidence>
<evidence type="ECO:0000313" key="3">
    <source>
        <dbReference type="Proteomes" id="UP001161409"/>
    </source>
</evidence>
<keyword evidence="1" id="KW-0805">Transcription regulation</keyword>
<reference evidence="2" key="2">
    <citation type="submission" date="2023-01" db="EMBL/GenBank/DDBJ databases">
        <title>Draft genome sequence of Sneathiella chinensis strain NBRC 103408.</title>
        <authorList>
            <person name="Sun Q."/>
            <person name="Mori K."/>
        </authorList>
    </citation>
    <scope>NUCLEOTIDE SEQUENCE</scope>
    <source>
        <strain evidence="2">NBRC 103408</strain>
    </source>
</reference>
<comment type="similarity">
    <text evidence="1">Belongs to the Fur family.</text>
</comment>
<dbReference type="CDD" id="cd07153">
    <property type="entry name" value="Fur_like"/>
    <property type="match status" value="1"/>
</dbReference>
<dbReference type="Proteomes" id="UP001161409">
    <property type="component" value="Unassembled WGS sequence"/>
</dbReference>
<dbReference type="PANTHER" id="PTHR33202">
    <property type="entry name" value="ZINC UPTAKE REGULATION PROTEIN"/>
    <property type="match status" value="1"/>
</dbReference>
<comment type="subunit">
    <text evidence="1">Homodimer.</text>
</comment>
<dbReference type="Pfam" id="PF01475">
    <property type="entry name" value="FUR"/>
    <property type="match status" value="1"/>
</dbReference>
<keyword evidence="1" id="KW-0862">Zinc</keyword>
<comment type="caution">
    <text evidence="2">The sequence shown here is derived from an EMBL/GenBank/DDBJ whole genome shotgun (WGS) entry which is preliminary data.</text>
</comment>
<sequence length="147" mass="16591">MTPSVPNRETTDYLESRIRAVGLRPTRQRLALAGLLFQAGHRHVTAEKLHGEAMKRGIRVSLATIYNTLHQFTAAGLLREVVVDTDRSYFDTNMERHHHFFHEDTGLLEDIPSSELELKNLPPLPEGSEISSIDVVIRLSGTRKLPL</sequence>
<name>A0ABQ5TZ88_9PROT</name>
<dbReference type="RefSeq" id="WP_169559209.1">
    <property type="nucleotide sequence ID" value="NZ_BSNF01000001.1"/>
</dbReference>
<keyword evidence="1" id="KW-0408">Iron</keyword>
<dbReference type="NCBIfam" id="NF045677">
    <property type="entry name" value="FeRespRegIrr"/>
    <property type="match status" value="1"/>
</dbReference>
<keyword evidence="3" id="KW-1185">Reference proteome</keyword>
<proteinExistence type="inferred from homology"/>
<keyword evidence="1" id="KW-0238">DNA-binding</keyword>
<protein>
    <recommendedName>
        <fullName evidence="1">Ferric uptake regulation protein</fullName>
    </recommendedName>
</protein>
<dbReference type="EMBL" id="BSNF01000001">
    <property type="protein sequence ID" value="GLQ05190.1"/>
    <property type="molecule type" value="Genomic_DNA"/>
</dbReference>
<keyword evidence="1" id="KW-0963">Cytoplasm</keyword>
<keyword evidence="1" id="KW-0678">Repressor</keyword>
<dbReference type="InterPro" id="IPR036390">
    <property type="entry name" value="WH_DNA-bd_sf"/>
</dbReference>
<keyword evidence="1" id="KW-0804">Transcription</keyword>
<evidence type="ECO:0000313" key="2">
    <source>
        <dbReference type="EMBL" id="GLQ05190.1"/>
    </source>
</evidence>
<keyword evidence="1" id="KW-0479">Metal-binding</keyword>
<dbReference type="InterPro" id="IPR036388">
    <property type="entry name" value="WH-like_DNA-bd_sf"/>
</dbReference>
<organism evidence="2 3">
    <name type="scientific">Sneathiella chinensis</name>
    <dbReference type="NCBI Taxonomy" id="349750"/>
    <lineage>
        <taxon>Bacteria</taxon>
        <taxon>Pseudomonadati</taxon>
        <taxon>Pseudomonadota</taxon>
        <taxon>Alphaproteobacteria</taxon>
        <taxon>Sneathiellales</taxon>
        <taxon>Sneathiellaceae</taxon>
        <taxon>Sneathiella</taxon>
    </lineage>
</organism>
<dbReference type="InterPro" id="IPR002481">
    <property type="entry name" value="FUR"/>
</dbReference>
<accession>A0ABQ5TZ88</accession>